<evidence type="ECO:0000256" key="1">
    <source>
        <dbReference type="ARBA" id="ARBA00002521"/>
    </source>
</evidence>
<dbReference type="Gene3D" id="3.90.230.10">
    <property type="entry name" value="Creatinase/methionine aminopeptidase superfamily"/>
    <property type="match status" value="1"/>
</dbReference>
<evidence type="ECO:0000313" key="10">
    <source>
        <dbReference type="Proteomes" id="UP000216446"/>
    </source>
</evidence>
<feature type="binding site" evidence="6">
    <location>
        <position position="186"/>
    </location>
    <ligand>
        <name>substrate</name>
    </ligand>
</feature>
<dbReference type="EMBL" id="MQWB01000001">
    <property type="protein sequence ID" value="OZC03708.1"/>
    <property type="molecule type" value="Genomic_DNA"/>
</dbReference>
<comment type="caution">
    <text evidence="9">The sequence shown here is derived from an EMBL/GenBank/DDBJ whole genome shotgun (WGS) entry which is preliminary data.</text>
</comment>
<dbReference type="PRINTS" id="PR00599">
    <property type="entry name" value="MAPEPTIDASE"/>
</dbReference>
<feature type="binding site" evidence="6">
    <location>
        <position position="87"/>
    </location>
    <ligand>
        <name>substrate</name>
    </ligand>
</feature>
<dbReference type="RefSeq" id="WP_094549369.1">
    <property type="nucleotide sequence ID" value="NZ_MQWB01000001.1"/>
</dbReference>
<evidence type="ECO:0000256" key="2">
    <source>
        <dbReference type="ARBA" id="ARBA00022438"/>
    </source>
</evidence>
<comment type="function">
    <text evidence="1 6">Removes the N-terminal methionine from nascent proteins. The N-terminal methionine is often cleaved when the second residue in the primary sequence is small and uncharged (Met-Ala-, Cys, Gly, Pro, Ser, Thr, or Val). Requires deformylation of the N(alpha)-formylated initiator methionine before it can be hydrolyzed.</text>
</comment>
<keyword evidence="5 6" id="KW-0378">Hydrolase</keyword>
<evidence type="ECO:0000259" key="8">
    <source>
        <dbReference type="Pfam" id="PF00557"/>
    </source>
</evidence>
<keyword evidence="4 6" id="KW-0479">Metal-binding</keyword>
<feature type="binding site" evidence="6">
    <location>
        <position position="116"/>
    </location>
    <ligand>
        <name>a divalent metal cation</name>
        <dbReference type="ChEBI" id="CHEBI:60240"/>
        <label>2</label>
        <note>catalytic</note>
    </ligand>
</feature>
<dbReference type="GO" id="GO:0004239">
    <property type="term" value="F:initiator methionyl aminopeptidase activity"/>
    <property type="evidence" value="ECO:0007669"/>
    <property type="project" value="UniProtKB-UniRule"/>
</dbReference>
<evidence type="ECO:0000256" key="4">
    <source>
        <dbReference type="ARBA" id="ARBA00022723"/>
    </source>
</evidence>
<dbReference type="InterPro" id="IPR001714">
    <property type="entry name" value="Pept_M24_MAP"/>
</dbReference>
<dbReference type="NCBIfam" id="TIGR00500">
    <property type="entry name" value="met_pdase_I"/>
    <property type="match status" value="1"/>
</dbReference>
<sequence length="285" mass="30257">MASGSIVLKDDRDVAMLRHAARLVERVLADAATRIKPGANTLEIDLEAEKIIREAGARPAFKGYQFDPDEMPFPGSLCMSVNDVVVHGIPSEDVILQEGDVISVDCGVELDGYFGDFAYTFAVGEISEEKRALLDATKQSLYEGIAKASAGNRVGDIGNAVQTYTESRGYGVVTALVGHGIGQRLHEPPSVPNTGRRGWGKKLKRGMTICIEPMINMGTDEVTVDDDGWTIRTADGLPSAHYEHMVLVTKGSAEVISSYDAIEAALAASQGGVAPEASGAEPAHA</sequence>
<dbReference type="CDD" id="cd01086">
    <property type="entry name" value="MetAP1"/>
    <property type="match status" value="1"/>
</dbReference>
<name>A0A259U1J0_9BACT</name>
<feature type="binding site" evidence="6">
    <location>
        <position position="116"/>
    </location>
    <ligand>
        <name>a divalent metal cation</name>
        <dbReference type="ChEBI" id="CHEBI:60240"/>
        <label>1</label>
    </ligand>
</feature>
<dbReference type="GO" id="GO:0046872">
    <property type="term" value="F:metal ion binding"/>
    <property type="evidence" value="ECO:0007669"/>
    <property type="project" value="UniProtKB-UniRule"/>
</dbReference>
<dbReference type="SUPFAM" id="SSF55920">
    <property type="entry name" value="Creatinase/aminopeptidase"/>
    <property type="match status" value="1"/>
</dbReference>
<evidence type="ECO:0000313" key="9">
    <source>
        <dbReference type="EMBL" id="OZC03708.1"/>
    </source>
</evidence>
<comment type="similarity">
    <text evidence="6">Belongs to the peptidase M24A family. Methionine aminopeptidase type 1 subfamily.</text>
</comment>
<proteinExistence type="inferred from homology"/>
<dbReference type="AlphaFoldDB" id="A0A259U1J0"/>
<dbReference type="Pfam" id="PF00557">
    <property type="entry name" value="Peptidase_M24"/>
    <property type="match status" value="1"/>
</dbReference>
<dbReference type="HAMAP" id="MF_01974">
    <property type="entry name" value="MetAP_1"/>
    <property type="match status" value="1"/>
</dbReference>
<protein>
    <recommendedName>
        <fullName evidence="6 7">Methionine aminopeptidase</fullName>
        <shortName evidence="6">MAP</shortName>
        <shortName evidence="6">MetAP</shortName>
        <ecNumber evidence="6 7">3.4.11.18</ecNumber>
    </recommendedName>
    <alternativeName>
        <fullName evidence="6">Peptidase M</fullName>
    </alternativeName>
</protein>
<dbReference type="OrthoDB" id="9802055at2"/>
<keyword evidence="2 6" id="KW-0031">Aminopeptidase</keyword>
<evidence type="ECO:0000256" key="6">
    <source>
        <dbReference type="HAMAP-Rule" id="MF_01974"/>
    </source>
</evidence>
<dbReference type="InterPro" id="IPR000994">
    <property type="entry name" value="Pept_M24"/>
</dbReference>
<dbReference type="PANTHER" id="PTHR43330:SF27">
    <property type="entry name" value="METHIONINE AMINOPEPTIDASE"/>
    <property type="match status" value="1"/>
</dbReference>
<evidence type="ECO:0000256" key="3">
    <source>
        <dbReference type="ARBA" id="ARBA00022670"/>
    </source>
</evidence>
<dbReference type="GO" id="GO:0006508">
    <property type="term" value="P:proteolysis"/>
    <property type="evidence" value="ECO:0007669"/>
    <property type="project" value="UniProtKB-KW"/>
</dbReference>
<comment type="cofactor">
    <cofactor evidence="6">
        <name>Co(2+)</name>
        <dbReference type="ChEBI" id="CHEBI:48828"/>
    </cofactor>
    <cofactor evidence="6">
        <name>Zn(2+)</name>
        <dbReference type="ChEBI" id="CHEBI:29105"/>
    </cofactor>
    <cofactor evidence="6">
        <name>Mn(2+)</name>
        <dbReference type="ChEBI" id="CHEBI:29035"/>
    </cofactor>
    <cofactor evidence="6">
        <name>Fe(2+)</name>
        <dbReference type="ChEBI" id="CHEBI:29033"/>
    </cofactor>
    <text evidence="6">Binds 2 divalent metal cations per subunit. Has a high-affinity and a low affinity metal-binding site. The true nature of the physiological cofactor is under debate. The enzyme is active with cobalt, zinc, manganese or divalent iron ions. Most likely, methionine aminopeptidases function as mononuclear Fe(2+)-metalloproteases under physiological conditions, and the catalytically relevant metal-binding site has been assigned to the histidine-containing high-affinity site.</text>
</comment>
<comment type="catalytic activity">
    <reaction evidence="6 7">
        <text>Release of N-terminal amino acids, preferentially methionine, from peptides and arylamides.</text>
        <dbReference type="EC" id="3.4.11.18"/>
    </reaction>
</comment>
<evidence type="ECO:0000256" key="7">
    <source>
        <dbReference type="RuleBase" id="RU003653"/>
    </source>
</evidence>
<accession>A0A259U1J0</accession>
<gene>
    <name evidence="6" type="primary">map</name>
    <name evidence="9" type="ORF">BSZ36_12375</name>
</gene>
<dbReference type="PANTHER" id="PTHR43330">
    <property type="entry name" value="METHIONINE AMINOPEPTIDASE"/>
    <property type="match status" value="1"/>
</dbReference>
<reference evidence="9 10" key="1">
    <citation type="submission" date="2016-11" db="EMBL/GenBank/DDBJ databases">
        <title>Study of marine rhodopsin-containing bacteria.</title>
        <authorList>
            <person name="Yoshizawa S."/>
            <person name="Kumagai Y."/>
            <person name="Kogure K."/>
        </authorList>
    </citation>
    <scope>NUCLEOTIDE SEQUENCE [LARGE SCALE GENOMIC DNA]</scope>
    <source>
        <strain evidence="9 10">SG-29</strain>
    </source>
</reference>
<evidence type="ECO:0000256" key="5">
    <source>
        <dbReference type="ARBA" id="ARBA00022801"/>
    </source>
</evidence>
<dbReference type="InterPro" id="IPR036005">
    <property type="entry name" value="Creatinase/aminopeptidase-like"/>
</dbReference>
<comment type="subunit">
    <text evidence="6">Monomer.</text>
</comment>
<keyword evidence="3 6" id="KW-0645">Protease</keyword>
<dbReference type="EC" id="3.4.11.18" evidence="6 7"/>
<dbReference type="GO" id="GO:0070006">
    <property type="term" value="F:metalloaminopeptidase activity"/>
    <property type="evidence" value="ECO:0007669"/>
    <property type="project" value="UniProtKB-UniRule"/>
</dbReference>
<feature type="binding site" evidence="6">
    <location>
        <position position="105"/>
    </location>
    <ligand>
        <name>a divalent metal cation</name>
        <dbReference type="ChEBI" id="CHEBI:60240"/>
        <label>1</label>
    </ligand>
</feature>
<feature type="binding site" evidence="6">
    <location>
        <position position="212"/>
    </location>
    <ligand>
        <name>a divalent metal cation</name>
        <dbReference type="ChEBI" id="CHEBI:60240"/>
        <label>2</label>
        <note>catalytic</note>
    </ligand>
</feature>
<organism evidence="9 10">
    <name type="scientific">Rubricoccus marinus</name>
    <dbReference type="NCBI Taxonomy" id="716817"/>
    <lineage>
        <taxon>Bacteria</taxon>
        <taxon>Pseudomonadati</taxon>
        <taxon>Rhodothermota</taxon>
        <taxon>Rhodothermia</taxon>
        <taxon>Rhodothermales</taxon>
        <taxon>Rubricoccaceae</taxon>
        <taxon>Rubricoccus</taxon>
    </lineage>
</organism>
<dbReference type="GO" id="GO:0005829">
    <property type="term" value="C:cytosol"/>
    <property type="evidence" value="ECO:0007669"/>
    <property type="project" value="TreeGrafter"/>
</dbReference>
<keyword evidence="10" id="KW-1185">Reference proteome</keyword>
<feature type="binding site" evidence="6">
    <location>
        <position position="243"/>
    </location>
    <ligand>
        <name>a divalent metal cation</name>
        <dbReference type="ChEBI" id="CHEBI:60240"/>
        <label>2</label>
        <note>catalytic</note>
    </ligand>
</feature>
<dbReference type="FunCoup" id="A0A259U1J0">
    <property type="interactions" value="507"/>
</dbReference>
<dbReference type="InterPro" id="IPR002467">
    <property type="entry name" value="Pept_M24A_MAP1"/>
</dbReference>
<dbReference type="Proteomes" id="UP000216446">
    <property type="component" value="Unassembled WGS sequence"/>
</dbReference>
<feature type="binding site" evidence="6">
    <location>
        <position position="243"/>
    </location>
    <ligand>
        <name>a divalent metal cation</name>
        <dbReference type="ChEBI" id="CHEBI:60240"/>
        <label>1</label>
    </ligand>
</feature>
<feature type="domain" description="Peptidase M24" evidence="8">
    <location>
        <begin position="16"/>
        <end position="250"/>
    </location>
</feature>
<feature type="binding site" evidence="6">
    <location>
        <position position="179"/>
    </location>
    <ligand>
        <name>a divalent metal cation</name>
        <dbReference type="ChEBI" id="CHEBI:60240"/>
        <label>2</label>
        <note>catalytic</note>
    </ligand>
</feature>
<dbReference type="InParanoid" id="A0A259U1J0"/>